<feature type="compositionally biased region" description="Low complexity" evidence="1">
    <location>
        <begin position="118"/>
        <end position="139"/>
    </location>
</feature>
<name>A0A2P1BNC9_KLEPN</name>
<evidence type="ECO:0000256" key="1">
    <source>
        <dbReference type="SAM" id="MobiDB-lite"/>
    </source>
</evidence>
<dbReference type="InterPro" id="IPR025296">
    <property type="entry name" value="DUF4158"/>
</dbReference>
<protein>
    <recommendedName>
        <fullName evidence="2">DUF4158 domain-containing protein</fullName>
    </recommendedName>
</protein>
<feature type="domain" description="DUF4158" evidence="2">
    <location>
        <begin position="11"/>
        <end position="95"/>
    </location>
</feature>
<dbReference type="EMBL" id="MG700548">
    <property type="protein sequence ID" value="AVI43222.1"/>
    <property type="molecule type" value="Genomic_DNA"/>
</dbReference>
<sequence>MSKKNKLLSVLSDAEQEALYGLPEFDDAQQLEYLAVTETELALANSRPSLHAKVYCLLQIGYFKAKHAFFSFDWDEVEDDCAFVLSRYFHGEVFEPRRSPSMNATPSASRSPNYSATGRGRPPSCRSSSSRPHGPCGVT</sequence>
<accession>A0A2P1BNC9</accession>
<evidence type="ECO:0000313" key="3">
    <source>
        <dbReference type="EMBL" id="AVI43222.1"/>
    </source>
</evidence>
<keyword evidence="3" id="KW-0614">Plasmid</keyword>
<geneLocation type="plasmid" evidence="3">
    <name>pUJ-1KPC</name>
</geneLocation>
<reference evidence="3" key="1">
    <citation type="submission" date="2017-12" db="EMBL/GenBank/DDBJ databases">
        <title>Insights into the successfully spreading KPC-encoding IncII plasmids.</title>
        <authorList>
            <person name="Brandt C."/>
            <person name="Pletz M.W."/>
            <person name="Makarewicz O."/>
        </authorList>
    </citation>
    <scope>NUCLEOTIDE SEQUENCE</scope>
    <source>
        <strain evidence="3">UR15381</strain>
        <plasmid evidence="3">pUJ-1KPC</plasmid>
    </source>
</reference>
<organism evidence="3">
    <name type="scientific">Klebsiella pneumoniae</name>
    <dbReference type="NCBI Taxonomy" id="573"/>
    <lineage>
        <taxon>Bacteria</taxon>
        <taxon>Pseudomonadati</taxon>
        <taxon>Pseudomonadota</taxon>
        <taxon>Gammaproteobacteria</taxon>
        <taxon>Enterobacterales</taxon>
        <taxon>Enterobacteriaceae</taxon>
        <taxon>Klebsiella/Raoultella group</taxon>
        <taxon>Klebsiella</taxon>
        <taxon>Klebsiella pneumoniae complex</taxon>
    </lineage>
</organism>
<dbReference type="AlphaFoldDB" id="A0A2P1BNC9"/>
<dbReference type="Pfam" id="PF13700">
    <property type="entry name" value="DUF4158"/>
    <property type="match status" value="1"/>
</dbReference>
<feature type="region of interest" description="Disordered" evidence="1">
    <location>
        <begin position="96"/>
        <end position="139"/>
    </location>
</feature>
<proteinExistence type="predicted"/>
<evidence type="ECO:0000259" key="2">
    <source>
        <dbReference type="Pfam" id="PF13700"/>
    </source>
</evidence>
<feature type="compositionally biased region" description="Polar residues" evidence="1">
    <location>
        <begin position="100"/>
        <end position="116"/>
    </location>
</feature>